<reference evidence="1" key="1">
    <citation type="journal article" date="2019" name="Sci. Rep.">
        <title>Draft genome of Tanacetum cinerariifolium, the natural source of mosquito coil.</title>
        <authorList>
            <person name="Yamashiro T."/>
            <person name="Shiraishi A."/>
            <person name="Satake H."/>
            <person name="Nakayama K."/>
        </authorList>
    </citation>
    <scope>NUCLEOTIDE SEQUENCE</scope>
</reference>
<gene>
    <name evidence="1" type="ORF">Tci_014132</name>
</gene>
<dbReference type="PANTHER" id="PTHR31170">
    <property type="entry name" value="BNAC04G53230D PROTEIN"/>
    <property type="match status" value="1"/>
</dbReference>
<dbReference type="AlphaFoldDB" id="A0A6L2K2R8"/>
<sequence>MDLILLENQIPFFVLQDLFDSSMRNAPFSLTEVLDRYLAPYISLFHTLSPKNFSIIDVSTNSSDHDHLLGYLHKRYQRVVAKSSNPIDAEPSKPEYEEWIEKADIAFHSVVELDRSGVSFKHHQESNWSMTIKFRSSLFLCFSWFCDDVAKLEESGVLVNNLGSNQEAADMINNICKHISLTEFYYTLEFKQMDSYYKGYLPRNIAALRRKMESNEDETSTSGSEDMEYAMAVRGLKSSLNEKESSLGNLVKTISQPESHEMTRKGKAIESALDVVT</sequence>
<organism evidence="1">
    <name type="scientific">Tanacetum cinerariifolium</name>
    <name type="common">Dalmatian daisy</name>
    <name type="synonym">Chrysanthemum cinerariifolium</name>
    <dbReference type="NCBI Taxonomy" id="118510"/>
    <lineage>
        <taxon>Eukaryota</taxon>
        <taxon>Viridiplantae</taxon>
        <taxon>Streptophyta</taxon>
        <taxon>Embryophyta</taxon>
        <taxon>Tracheophyta</taxon>
        <taxon>Spermatophyta</taxon>
        <taxon>Magnoliopsida</taxon>
        <taxon>eudicotyledons</taxon>
        <taxon>Gunneridae</taxon>
        <taxon>Pentapetalae</taxon>
        <taxon>asterids</taxon>
        <taxon>campanulids</taxon>
        <taxon>Asterales</taxon>
        <taxon>Asteraceae</taxon>
        <taxon>Asteroideae</taxon>
        <taxon>Anthemideae</taxon>
        <taxon>Anthemidinae</taxon>
        <taxon>Tanacetum</taxon>
    </lineage>
</organism>
<evidence type="ECO:0000313" key="1">
    <source>
        <dbReference type="EMBL" id="GEU42154.1"/>
    </source>
</evidence>
<name>A0A6L2K2R8_TANCI</name>
<dbReference type="EMBL" id="BKCJ010001531">
    <property type="protein sequence ID" value="GEU42154.1"/>
    <property type="molecule type" value="Genomic_DNA"/>
</dbReference>
<comment type="caution">
    <text evidence="1">The sequence shown here is derived from an EMBL/GenBank/DDBJ whole genome shotgun (WGS) entry which is preliminary data.</text>
</comment>
<proteinExistence type="predicted"/>
<protein>
    <submittedName>
        <fullName evidence="1">Uncharacterized protein</fullName>
    </submittedName>
</protein>
<dbReference type="PANTHER" id="PTHR31170:SF25">
    <property type="entry name" value="BNAA09G04570D PROTEIN"/>
    <property type="match status" value="1"/>
</dbReference>
<accession>A0A6L2K2R8</accession>
<dbReference type="Pfam" id="PF03140">
    <property type="entry name" value="DUF247"/>
    <property type="match status" value="2"/>
</dbReference>
<dbReference type="InterPro" id="IPR004158">
    <property type="entry name" value="DUF247_pln"/>
</dbReference>